<dbReference type="InterPro" id="IPR002559">
    <property type="entry name" value="Transposase_11"/>
</dbReference>
<feature type="domain" description="Transposase IS4-like" evidence="5">
    <location>
        <begin position="114"/>
        <end position="322"/>
    </location>
</feature>
<dbReference type="RefSeq" id="WP_036824883.1">
    <property type="nucleotide sequence ID" value="NZ_AVBF01000127.1"/>
</dbReference>
<dbReference type="OrthoDB" id="9794050at2"/>
<sequence length="422" mass="49137">MKNKRFLGAVDVTKQLLNDVIFMCESRRKPTYFTRSGGKLSFKNTILFSLFFVKKSIQLELEDFFDRLNLSDEGITKQAYSEARQKISPSAFITLTLAVLQWFYEHHDFKTFYGYRLCAIDGSVFEIHNTEQLRDHFGYIHNQSITCARAQVSCIYDIENNLVIASKIAPYRTGERALAKGLIQDLKKLGLKNDLILFDRGYPSKHFIAYMEQNDLKYVMRVPLSSMRELKETTQSDQVITFSVDGETVTARVLRFELSSGEEEILVTNLMEENLGVQDFKELYFKRWGIEKEYDVMKNKLEIENFTGSTPIAVEQDFYASVYLTNMVALLENEVTERIQQANEGKGLKHEYKANTNFVIGKLKHSLVLLLLESSPRKRLRRFDQLMRSLVKKKTPIRNGRSYKRNKVITSNKFSRNRKRCL</sequence>
<dbReference type="InterPro" id="IPR047952">
    <property type="entry name" value="Transpos_IS4"/>
</dbReference>
<evidence type="ECO:0000256" key="2">
    <source>
        <dbReference type="ARBA" id="ARBA00022578"/>
    </source>
</evidence>
<comment type="caution">
    <text evidence="6">The sequence shown here is derived from an EMBL/GenBank/DDBJ whole genome shotgun (WGS) entry which is preliminary data.</text>
</comment>
<dbReference type="PANTHER" id="PTHR33258:SF1">
    <property type="entry name" value="TRANSPOSASE INSL FOR INSERTION SEQUENCE ELEMENT IS186A-RELATED"/>
    <property type="match status" value="1"/>
</dbReference>
<keyword evidence="2" id="KW-0815">Transposition</keyword>
<accession>A0A0A2T5M8</accession>
<dbReference type="NCBIfam" id="NF033592">
    <property type="entry name" value="transpos_IS4_1"/>
    <property type="match status" value="1"/>
</dbReference>
<dbReference type="AlphaFoldDB" id="A0A0A2T5M8"/>
<evidence type="ECO:0000256" key="1">
    <source>
        <dbReference type="ARBA" id="ARBA00010075"/>
    </source>
</evidence>
<keyword evidence="4" id="KW-0233">DNA recombination</keyword>
<reference evidence="6 7" key="1">
    <citation type="journal article" date="2015" name="Stand. Genomic Sci.">
        <title>High quality draft genome sequence of the moderately halophilic bacterium Pontibacillus yanchengensis Y32(T) and comparison among Pontibacillus genomes.</title>
        <authorList>
            <person name="Huang J."/>
            <person name="Qiao Z.X."/>
            <person name="Tang J.W."/>
            <person name="Wang G."/>
        </authorList>
    </citation>
    <scope>NUCLEOTIDE SEQUENCE [LARGE SCALE GENOMIC DNA]</scope>
    <source>
        <strain evidence="6 7">Y32</strain>
    </source>
</reference>
<dbReference type="GO" id="GO:0006313">
    <property type="term" value="P:DNA transposition"/>
    <property type="evidence" value="ECO:0007669"/>
    <property type="project" value="InterPro"/>
</dbReference>
<keyword evidence="3" id="KW-0238">DNA-binding</keyword>
<dbReference type="EMBL" id="AVBF01000127">
    <property type="protein sequence ID" value="KGP70769.1"/>
    <property type="molecule type" value="Genomic_DNA"/>
</dbReference>
<name>A0A0A2T5M8_9BACI</name>
<dbReference type="Pfam" id="PF01609">
    <property type="entry name" value="DDE_Tnp_1"/>
    <property type="match status" value="1"/>
</dbReference>
<protein>
    <recommendedName>
        <fullName evidence="5">Transposase IS4-like domain-containing protein</fullName>
    </recommendedName>
</protein>
<comment type="similarity">
    <text evidence="1">Belongs to the transposase 11 family.</text>
</comment>
<gene>
    <name evidence="6" type="ORF">N782_04360</name>
</gene>
<evidence type="ECO:0000259" key="5">
    <source>
        <dbReference type="Pfam" id="PF01609"/>
    </source>
</evidence>
<dbReference type="GO" id="GO:0003677">
    <property type="term" value="F:DNA binding"/>
    <property type="evidence" value="ECO:0007669"/>
    <property type="project" value="UniProtKB-KW"/>
</dbReference>
<evidence type="ECO:0000313" key="6">
    <source>
        <dbReference type="EMBL" id="KGP70769.1"/>
    </source>
</evidence>
<proteinExistence type="inferred from homology"/>
<keyword evidence="7" id="KW-1185">Reference proteome</keyword>
<dbReference type="STRING" id="1385514.N782_04360"/>
<dbReference type="PANTHER" id="PTHR33258">
    <property type="entry name" value="TRANSPOSASE INSL FOR INSERTION SEQUENCE ELEMENT IS186A-RELATED"/>
    <property type="match status" value="1"/>
</dbReference>
<dbReference type="SUPFAM" id="SSF53098">
    <property type="entry name" value="Ribonuclease H-like"/>
    <property type="match status" value="1"/>
</dbReference>
<dbReference type="InterPro" id="IPR012337">
    <property type="entry name" value="RNaseH-like_sf"/>
</dbReference>
<dbReference type="eggNOG" id="COG3385">
    <property type="taxonomic scope" value="Bacteria"/>
</dbReference>
<dbReference type="GO" id="GO:0004803">
    <property type="term" value="F:transposase activity"/>
    <property type="evidence" value="ECO:0007669"/>
    <property type="project" value="InterPro"/>
</dbReference>
<evidence type="ECO:0000313" key="7">
    <source>
        <dbReference type="Proteomes" id="UP000030147"/>
    </source>
</evidence>
<evidence type="ECO:0000256" key="4">
    <source>
        <dbReference type="ARBA" id="ARBA00023172"/>
    </source>
</evidence>
<organism evidence="6 7">
    <name type="scientific">Pontibacillus yanchengensis Y32</name>
    <dbReference type="NCBI Taxonomy" id="1385514"/>
    <lineage>
        <taxon>Bacteria</taxon>
        <taxon>Bacillati</taxon>
        <taxon>Bacillota</taxon>
        <taxon>Bacilli</taxon>
        <taxon>Bacillales</taxon>
        <taxon>Bacillaceae</taxon>
        <taxon>Pontibacillus</taxon>
    </lineage>
</organism>
<evidence type="ECO:0000256" key="3">
    <source>
        <dbReference type="ARBA" id="ARBA00023125"/>
    </source>
</evidence>
<dbReference type="Proteomes" id="UP000030147">
    <property type="component" value="Unassembled WGS sequence"/>
</dbReference>